<evidence type="ECO:0000256" key="1">
    <source>
        <dbReference type="SAM" id="MobiDB-lite"/>
    </source>
</evidence>
<comment type="caution">
    <text evidence="2">The sequence shown here is derived from an EMBL/GenBank/DDBJ whole genome shotgun (WGS) entry which is preliminary data.</text>
</comment>
<evidence type="ECO:0000313" key="3">
    <source>
        <dbReference type="Proteomes" id="UP000825729"/>
    </source>
</evidence>
<feature type="region of interest" description="Disordered" evidence="1">
    <location>
        <begin position="50"/>
        <end position="155"/>
    </location>
</feature>
<feature type="compositionally biased region" description="Low complexity" evidence="1">
    <location>
        <begin position="85"/>
        <end position="97"/>
    </location>
</feature>
<keyword evidence="3" id="KW-1185">Reference proteome</keyword>
<dbReference type="Proteomes" id="UP000825729">
    <property type="component" value="Unassembled WGS sequence"/>
</dbReference>
<feature type="compositionally biased region" description="Acidic residues" evidence="1">
    <location>
        <begin position="70"/>
        <end position="84"/>
    </location>
</feature>
<name>A0AAV7EAG7_ARIFI</name>
<organism evidence="2 3">
    <name type="scientific">Aristolochia fimbriata</name>
    <name type="common">White veined hardy Dutchman's pipe vine</name>
    <dbReference type="NCBI Taxonomy" id="158543"/>
    <lineage>
        <taxon>Eukaryota</taxon>
        <taxon>Viridiplantae</taxon>
        <taxon>Streptophyta</taxon>
        <taxon>Embryophyta</taxon>
        <taxon>Tracheophyta</taxon>
        <taxon>Spermatophyta</taxon>
        <taxon>Magnoliopsida</taxon>
        <taxon>Magnoliidae</taxon>
        <taxon>Piperales</taxon>
        <taxon>Aristolochiaceae</taxon>
        <taxon>Aristolochia</taxon>
    </lineage>
</organism>
<reference evidence="2 3" key="1">
    <citation type="submission" date="2021-07" db="EMBL/GenBank/DDBJ databases">
        <title>The Aristolochia fimbriata genome: insights into angiosperm evolution, floral development and chemical biosynthesis.</title>
        <authorList>
            <person name="Jiao Y."/>
        </authorList>
    </citation>
    <scope>NUCLEOTIDE SEQUENCE [LARGE SCALE GENOMIC DNA]</scope>
    <source>
        <strain evidence="2">IBCAS-2021</strain>
        <tissue evidence="2">Leaf</tissue>
    </source>
</reference>
<feature type="compositionally biased region" description="Acidic residues" evidence="1">
    <location>
        <begin position="114"/>
        <end position="138"/>
    </location>
</feature>
<feature type="region of interest" description="Disordered" evidence="1">
    <location>
        <begin position="1"/>
        <end position="26"/>
    </location>
</feature>
<evidence type="ECO:0000313" key="2">
    <source>
        <dbReference type="EMBL" id="KAG9445699.1"/>
    </source>
</evidence>
<dbReference type="EMBL" id="JAINDJ010000005">
    <property type="protein sequence ID" value="KAG9445699.1"/>
    <property type="molecule type" value="Genomic_DNA"/>
</dbReference>
<feature type="compositionally biased region" description="Polar residues" evidence="1">
    <location>
        <begin position="1"/>
        <end position="10"/>
    </location>
</feature>
<protein>
    <submittedName>
        <fullName evidence="2">Uncharacterized protein</fullName>
    </submittedName>
</protein>
<gene>
    <name evidence="2" type="ORF">H6P81_011827</name>
</gene>
<accession>A0AAV7EAG7</accession>
<proteinExistence type="predicted"/>
<dbReference type="AlphaFoldDB" id="A0AAV7EAG7"/>
<sequence length="203" mass="20793">MKKQGTTSTCFRPVKSGESPSSAIPICSRSSSFSSRFYHPTGRYRLNVLPAPNFPSRSSSPIWDSHLAGDDDDGGLGVGEDDGANVENAVEAAGGAADLQRGERGDAAAGEEVGAADEEPDCADEGVPEVPEGVDLDGDGGGVGGEEVRGDPEDELVVPGGVFEPDAIDARSELGGGVDQGNGVGVGFVVRFCAEIKLISRSR</sequence>